<dbReference type="Pfam" id="PF08100">
    <property type="entry name" value="Dimerisation"/>
    <property type="match status" value="1"/>
</dbReference>
<evidence type="ECO:0000256" key="4">
    <source>
        <dbReference type="PIRSR" id="PIRSR005739-1"/>
    </source>
</evidence>
<accession>A0A2N8KYK1</accession>
<keyword evidence="3" id="KW-0949">S-adenosyl-L-methionine</keyword>
<dbReference type="GO" id="GO:0046983">
    <property type="term" value="F:protein dimerization activity"/>
    <property type="evidence" value="ECO:0007669"/>
    <property type="project" value="InterPro"/>
</dbReference>
<organism evidence="7 8">
    <name type="scientific">Kinneretia aquatilis</name>
    <dbReference type="NCBI Taxonomy" id="2070761"/>
    <lineage>
        <taxon>Bacteria</taxon>
        <taxon>Pseudomonadati</taxon>
        <taxon>Pseudomonadota</taxon>
        <taxon>Betaproteobacteria</taxon>
        <taxon>Burkholderiales</taxon>
        <taxon>Sphaerotilaceae</taxon>
        <taxon>Roseateles</taxon>
    </lineage>
</organism>
<dbReference type="InterPro" id="IPR036390">
    <property type="entry name" value="WH_DNA-bd_sf"/>
</dbReference>
<proteinExistence type="predicted"/>
<dbReference type="PROSITE" id="PS51683">
    <property type="entry name" value="SAM_OMT_II"/>
    <property type="match status" value="1"/>
</dbReference>
<dbReference type="PANTHER" id="PTHR43712:SF2">
    <property type="entry name" value="O-METHYLTRANSFERASE CICE"/>
    <property type="match status" value="1"/>
</dbReference>
<feature type="active site" description="Proton acceptor" evidence="4">
    <location>
        <position position="296"/>
    </location>
</feature>
<dbReference type="EMBL" id="POSP01000003">
    <property type="protein sequence ID" value="PND38528.1"/>
    <property type="molecule type" value="Genomic_DNA"/>
</dbReference>
<dbReference type="SUPFAM" id="SSF53335">
    <property type="entry name" value="S-adenosyl-L-methionine-dependent methyltransferases"/>
    <property type="match status" value="1"/>
</dbReference>
<name>A0A2N8KYK1_9BURK</name>
<evidence type="ECO:0000256" key="2">
    <source>
        <dbReference type="ARBA" id="ARBA00022679"/>
    </source>
</evidence>
<dbReference type="InterPro" id="IPR029063">
    <property type="entry name" value="SAM-dependent_MTases_sf"/>
</dbReference>
<comment type="caution">
    <text evidence="7">The sequence shown here is derived from an EMBL/GenBank/DDBJ whole genome shotgun (WGS) entry which is preliminary data.</text>
</comment>
<dbReference type="OrthoDB" id="582216at2"/>
<dbReference type="GO" id="GO:0032259">
    <property type="term" value="P:methylation"/>
    <property type="evidence" value="ECO:0007669"/>
    <property type="project" value="UniProtKB-KW"/>
</dbReference>
<evidence type="ECO:0000313" key="8">
    <source>
        <dbReference type="Proteomes" id="UP000235916"/>
    </source>
</evidence>
<keyword evidence="1 7" id="KW-0489">Methyltransferase</keyword>
<keyword evidence="2 7" id="KW-0808">Transferase</keyword>
<gene>
    <name evidence="7" type="ORF">C1O66_14015</name>
</gene>
<sequence>MSAATTSAQAPRLARPGPARAARLFARLMRAVQGLQAWTAGLTPAPFRLVQIGSAYWQSRALGLAAELDVAEQLGEATLPIEALAARCQAAPELLQRLLRVLAALGVFEEPRPGQWRNNKGSAPLRAGRPDSVRELVLLHQRPEMRAAWFDSLGPALRQGRCAYALSHGRPLFEHMERQPALEHAFARAMAQVEGLTGAPWVQALDWQRFEHLIDLGGSVGDKALTLLMQHPRLHATVVDRPATVRAAQLLAAGETEPQRLRARERLRFLAADLRQEPPPAARSATEVYWLSALLHGLSDADALQLLRGVAQAAAPAGATVLVMEVVRPEQHPGLAIAGMDLQMAVCTEGRERSLREWQALFEQAGLSLCERVPLPSLAEILVLRPAT</sequence>
<dbReference type="Proteomes" id="UP000235916">
    <property type="component" value="Unassembled WGS sequence"/>
</dbReference>
<evidence type="ECO:0000256" key="1">
    <source>
        <dbReference type="ARBA" id="ARBA00022603"/>
    </source>
</evidence>
<dbReference type="SUPFAM" id="SSF46785">
    <property type="entry name" value="Winged helix' DNA-binding domain"/>
    <property type="match status" value="1"/>
</dbReference>
<dbReference type="Pfam" id="PF00891">
    <property type="entry name" value="Methyltransf_2"/>
    <property type="match status" value="1"/>
</dbReference>
<evidence type="ECO:0000313" key="7">
    <source>
        <dbReference type="EMBL" id="PND38528.1"/>
    </source>
</evidence>
<dbReference type="RefSeq" id="WP_102768446.1">
    <property type="nucleotide sequence ID" value="NZ_POSP01000003.1"/>
</dbReference>
<dbReference type="PIRSF" id="PIRSF005739">
    <property type="entry name" value="O-mtase"/>
    <property type="match status" value="1"/>
</dbReference>
<keyword evidence="8" id="KW-1185">Reference proteome</keyword>
<dbReference type="InterPro" id="IPR001077">
    <property type="entry name" value="COMT_C"/>
</dbReference>
<feature type="domain" description="O-methyltransferase C-terminal" evidence="5">
    <location>
        <begin position="151"/>
        <end position="367"/>
    </location>
</feature>
<evidence type="ECO:0000259" key="6">
    <source>
        <dbReference type="Pfam" id="PF08100"/>
    </source>
</evidence>
<dbReference type="Gene3D" id="3.40.50.150">
    <property type="entry name" value="Vaccinia Virus protein VP39"/>
    <property type="match status" value="1"/>
</dbReference>
<dbReference type="Gene3D" id="1.10.10.10">
    <property type="entry name" value="Winged helix-like DNA-binding domain superfamily/Winged helix DNA-binding domain"/>
    <property type="match status" value="1"/>
</dbReference>
<feature type="domain" description="O-methyltransferase dimerisation" evidence="6">
    <location>
        <begin position="54"/>
        <end position="119"/>
    </location>
</feature>
<protein>
    <submittedName>
        <fullName evidence="7">Methyltransferase</fullName>
    </submittedName>
</protein>
<reference evidence="7 8" key="1">
    <citation type="submission" date="2018-01" db="EMBL/GenBank/DDBJ databases">
        <title>Draft genome sequence of Paucibacter aquatile CR182 isolated from freshwater of the Nakdong River.</title>
        <authorList>
            <person name="Choi A."/>
            <person name="Chung E.J."/>
        </authorList>
    </citation>
    <scope>NUCLEOTIDE SEQUENCE [LARGE SCALE GENOMIC DNA]</scope>
    <source>
        <strain evidence="7 8">CR182</strain>
    </source>
</reference>
<dbReference type="InterPro" id="IPR012967">
    <property type="entry name" value="COMT_dimerisation"/>
</dbReference>
<dbReference type="AlphaFoldDB" id="A0A2N8KYK1"/>
<dbReference type="PANTHER" id="PTHR43712">
    <property type="entry name" value="PUTATIVE (AFU_ORTHOLOGUE AFUA_4G14580)-RELATED"/>
    <property type="match status" value="1"/>
</dbReference>
<evidence type="ECO:0000259" key="5">
    <source>
        <dbReference type="Pfam" id="PF00891"/>
    </source>
</evidence>
<dbReference type="InterPro" id="IPR016461">
    <property type="entry name" value="COMT-like"/>
</dbReference>
<dbReference type="InterPro" id="IPR036388">
    <property type="entry name" value="WH-like_DNA-bd_sf"/>
</dbReference>
<dbReference type="GO" id="GO:0008171">
    <property type="term" value="F:O-methyltransferase activity"/>
    <property type="evidence" value="ECO:0007669"/>
    <property type="project" value="InterPro"/>
</dbReference>
<evidence type="ECO:0000256" key="3">
    <source>
        <dbReference type="ARBA" id="ARBA00022691"/>
    </source>
</evidence>